<evidence type="ECO:0000313" key="3">
    <source>
        <dbReference type="Proteomes" id="UP001597438"/>
    </source>
</evidence>
<dbReference type="EMBL" id="JBHUOJ010000041">
    <property type="protein sequence ID" value="MFD2835470.1"/>
    <property type="molecule type" value="Genomic_DNA"/>
</dbReference>
<gene>
    <name evidence="2" type="ORF">ACFSYS_19415</name>
</gene>
<proteinExistence type="predicted"/>
<dbReference type="SUPFAM" id="SSF52200">
    <property type="entry name" value="Toll/Interleukin receptor TIR domain"/>
    <property type="match status" value="1"/>
</dbReference>
<reference evidence="3" key="1">
    <citation type="journal article" date="2019" name="Int. J. Syst. Evol. Microbiol.">
        <title>The Global Catalogue of Microorganisms (GCM) 10K type strain sequencing project: providing services to taxonomists for standard genome sequencing and annotation.</title>
        <authorList>
            <consortium name="The Broad Institute Genomics Platform"/>
            <consortium name="The Broad Institute Genome Sequencing Center for Infectious Disease"/>
            <person name="Wu L."/>
            <person name="Ma J."/>
        </authorList>
    </citation>
    <scope>NUCLEOTIDE SEQUENCE [LARGE SCALE GENOMIC DNA]</scope>
    <source>
        <strain evidence="3">KCTC 52925</strain>
    </source>
</reference>
<dbReference type="RefSeq" id="WP_251742213.1">
    <property type="nucleotide sequence ID" value="NZ_JBHUOJ010000041.1"/>
</dbReference>
<dbReference type="Pfam" id="PF13676">
    <property type="entry name" value="TIR_2"/>
    <property type="match status" value="1"/>
</dbReference>
<dbReference type="Gene3D" id="3.40.50.10140">
    <property type="entry name" value="Toll/interleukin-1 receptor homology (TIR) domain"/>
    <property type="match status" value="1"/>
</dbReference>
<accession>A0ABW5XA91</accession>
<dbReference type="InterPro" id="IPR000157">
    <property type="entry name" value="TIR_dom"/>
</dbReference>
<dbReference type="PROSITE" id="PS50104">
    <property type="entry name" value="TIR"/>
    <property type="match status" value="1"/>
</dbReference>
<keyword evidence="3" id="KW-1185">Reference proteome</keyword>
<dbReference type="Proteomes" id="UP001597438">
    <property type="component" value="Unassembled WGS sequence"/>
</dbReference>
<dbReference type="InterPro" id="IPR035897">
    <property type="entry name" value="Toll_tir_struct_dom_sf"/>
</dbReference>
<protein>
    <submittedName>
        <fullName evidence="2">Toll/interleukin-1 receptor domain-containing protein</fullName>
    </submittedName>
</protein>
<evidence type="ECO:0000313" key="2">
    <source>
        <dbReference type="EMBL" id="MFD2835470.1"/>
    </source>
</evidence>
<sequence>MQYDVFICHASEDKDDFVRPLANILQKQHIEVWYDEFSLKIGDSLTQKIDEGLANSNFGIVVLSPNFFKKPWAKRELNGLNLREMVENKNLILPIWHRVNVEEVAKFSPPLADKLAGSSLNGINSLVIDLIKKIKPEQSPLVVAKEYLSKLNVETPIISDEWWLDMIEYKEFLKYPDLNSTKRWIFPLPHADNDFGKNRGLNIASTVLQIDWSFEGEELNIDPITPPEKVHEFIHRWPGLYDCARQNPEILALYVPQLTIPGFDKGFEDVFNNLLETKDSRSDIIFSYGELGTLLDKKPSCGNIIALRHPEFGNYSKSTIARTYFYAHDTNYSRSHIDAFEGLVWLLSSDSNWLPEKYREILIYGTLDNDIWIKDLTKRKPSKFFSKVWKTKRENFEYTKTIKKEIQNHIITVLEELEIKGDSKKILNKMLEIDVAEKFYDYEDYLNQLQKRLNSSS</sequence>
<evidence type="ECO:0000259" key="1">
    <source>
        <dbReference type="PROSITE" id="PS50104"/>
    </source>
</evidence>
<name>A0ABW5XA91_9FLAO</name>
<feature type="domain" description="TIR" evidence="1">
    <location>
        <begin position="1"/>
        <end position="134"/>
    </location>
</feature>
<comment type="caution">
    <text evidence="2">The sequence shown here is derived from an EMBL/GenBank/DDBJ whole genome shotgun (WGS) entry which is preliminary data.</text>
</comment>
<organism evidence="2 3">
    <name type="scientific">Christiangramia antarctica</name>
    <dbReference type="NCBI Taxonomy" id="2058158"/>
    <lineage>
        <taxon>Bacteria</taxon>
        <taxon>Pseudomonadati</taxon>
        <taxon>Bacteroidota</taxon>
        <taxon>Flavobacteriia</taxon>
        <taxon>Flavobacteriales</taxon>
        <taxon>Flavobacteriaceae</taxon>
        <taxon>Christiangramia</taxon>
    </lineage>
</organism>
<keyword evidence="2" id="KW-0675">Receptor</keyword>
<dbReference type="SMART" id="SM00255">
    <property type="entry name" value="TIR"/>
    <property type="match status" value="1"/>
</dbReference>